<keyword evidence="3" id="KW-1185">Reference proteome</keyword>
<name>A0AAV7LWY2_PLEWA</name>
<dbReference type="EMBL" id="JANPWB010000015">
    <property type="protein sequence ID" value="KAJ1092165.1"/>
    <property type="molecule type" value="Genomic_DNA"/>
</dbReference>
<accession>A0AAV7LWY2</accession>
<dbReference type="Proteomes" id="UP001066276">
    <property type="component" value="Chromosome 11"/>
</dbReference>
<reference evidence="2" key="1">
    <citation type="journal article" date="2022" name="bioRxiv">
        <title>Sequencing and chromosome-scale assembly of the giantPleurodeles waltlgenome.</title>
        <authorList>
            <person name="Brown T."/>
            <person name="Elewa A."/>
            <person name="Iarovenko S."/>
            <person name="Subramanian E."/>
            <person name="Araus A.J."/>
            <person name="Petzold A."/>
            <person name="Susuki M."/>
            <person name="Suzuki K.-i.T."/>
            <person name="Hayashi T."/>
            <person name="Toyoda A."/>
            <person name="Oliveira C."/>
            <person name="Osipova E."/>
            <person name="Leigh N.D."/>
            <person name="Simon A."/>
            <person name="Yun M.H."/>
        </authorList>
    </citation>
    <scope>NUCLEOTIDE SEQUENCE</scope>
    <source>
        <strain evidence="2">20211129_DDA</strain>
        <tissue evidence="2">Liver</tissue>
    </source>
</reference>
<gene>
    <name evidence="2" type="ORF">NDU88_005277</name>
</gene>
<dbReference type="AlphaFoldDB" id="A0AAV7LWY2"/>
<evidence type="ECO:0000256" key="1">
    <source>
        <dbReference type="SAM" id="MobiDB-lite"/>
    </source>
</evidence>
<feature type="compositionally biased region" description="Basic residues" evidence="1">
    <location>
        <begin position="92"/>
        <end position="109"/>
    </location>
</feature>
<protein>
    <submittedName>
        <fullName evidence="2">Uncharacterized protein</fullName>
    </submittedName>
</protein>
<proteinExistence type="predicted"/>
<comment type="caution">
    <text evidence="2">The sequence shown here is derived from an EMBL/GenBank/DDBJ whole genome shotgun (WGS) entry which is preliminary data.</text>
</comment>
<organism evidence="2 3">
    <name type="scientific">Pleurodeles waltl</name>
    <name type="common">Iberian ribbed newt</name>
    <dbReference type="NCBI Taxonomy" id="8319"/>
    <lineage>
        <taxon>Eukaryota</taxon>
        <taxon>Metazoa</taxon>
        <taxon>Chordata</taxon>
        <taxon>Craniata</taxon>
        <taxon>Vertebrata</taxon>
        <taxon>Euteleostomi</taxon>
        <taxon>Amphibia</taxon>
        <taxon>Batrachia</taxon>
        <taxon>Caudata</taxon>
        <taxon>Salamandroidea</taxon>
        <taxon>Salamandridae</taxon>
        <taxon>Pleurodelinae</taxon>
        <taxon>Pleurodeles</taxon>
    </lineage>
</organism>
<evidence type="ECO:0000313" key="3">
    <source>
        <dbReference type="Proteomes" id="UP001066276"/>
    </source>
</evidence>
<sequence length="121" mass="13399">MGSHAPPQRLLMRPPWEAHMLRRRLGSPVLRPVLAQRTRVGPGEIRAVPAPSAPKKKCLLGRGPTRAPSPCQALRVLQSGKETRPRPPPHAGRSHRSRRVLPRHQRPRLQARGGAASLLSR</sequence>
<evidence type="ECO:0000313" key="2">
    <source>
        <dbReference type="EMBL" id="KAJ1092165.1"/>
    </source>
</evidence>
<feature type="region of interest" description="Disordered" evidence="1">
    <location>
        <begin position="45"/>
        <end position="121"/>
    </location>
</feature>